<comment type="subcellular location">
    <subcellularLocation>
        <location evidence="1 6">Cell membrane</location>
        <topology evidence="1 6">Multi-pass membrane protein</topology>
    </subcellularLocation>
</comment>
<dbReference type="Proteomes" id="UP000295192">
    <property type="component" value="Unassembled WGS sequence"/>
</dbReference>
<dbReference type="EMBL" id="LSRL02000203">
    <property type="protein sequence ID" value="TDG42725.1"/>
    <property type="molecule type" value="Genomic_DNA"/>
</dbReference>
<accession>A0A484B4I3</accession>
<evidence type="ECO:0000256" key="4">
    <source>
        <dbReference type="ARBA" id="ARBA00022989"/>
    </source>
</evidence>
<evidence type="ECO:0000313" key="8">
    <source>
        <dbReference type="Proteomes" id="UP000295192"/>
    </source>
</evidence>
<keyword evidence="6" id="KW-0807">Transducer</keyword>
<protein>
    <recommendedName>
        <fullName evidence="6">Gustatory receptor</fullName>
    </recommendedName>
</protein>
<comment type="caution">
    <text evidence="6">Lacks conserved residue(s) required for the propagation of feature annotation.</text>
</comment>
<keyword evidence="4 6" id="KW-1133">Transmembrane helix</keyword>
<feature type="transmembrane region" description="Helical" evidence="6">
    <location>
        <begin position="78"/>
        <end position="98"/>
    </location>
</feature>
<name>A0A484B4I3_DRONA</name>
<dbReference type="OMA" id="HGHYLLM"/>
<proteinExistence type="inferred from homology"/>
<keyword evidence="8" id="KW-1185">Reference proteome</keyword>
<dbReference type="AlphaFoldDB" id="A0A484B4I3"/>
<feature type="transmembrane region" description="Helical" evidence="6">
    <location>
        <begin position="160"/>
        <end position="184"/>
    </location>
</feature>
<comment type="function">
    <text evidence="6">Gustatory receptor which mediates acceptance or avoidance behavior, depending on its substrates.</text>
</comment>
<evidence type="ECO:0000256" key="6">
    <source>
        <dbReference type="RuleBase" id="RU363108"/>
    </source>
</evidence>
<keyword evidence="6" id="KW-0675">Receptor</keyword>
<evidence type="ECO:0000256" key="2">
    <source>
        <dbReference type="ARBA" id="ARBA00022475"/>
    </source>
</evidence>
<feature type="transmembrane region" description="Helical" evidence="6">
    <location>
        <begin position="254"/>
        <end position="272"/>
    </location>
</feature>
<dbReference type="OrthoDB" id="7856336at2759"/>
<dbReference type="GO" id="GO:0050909">
    <property type="term" value="P:sensory perception of taste"/>
    <property type="evidence" value="ECO:0007669"/>
    <property type="project" value="InterPro"/>
</dbReference>
<dbReference type="GO" id="GO:0005886">
    <property type="term" value="C:plasma membrane"/>
    <property type="evidence" value="ECO:0007669"/>
    <property type="project" value="UniProtKB-SubCell"/>
</dbReference>
<evidence type="ECO:0000313" key="7">
    <source>
        <dbReference type="EMBL" id="TDG42725.1"/>
    </source>
</evidence>
<evidence type="ECO:0000256" key="1">
    <source>
        <dbReference type="ARBA" id="ARBA00004651"/>
    </source>
</evidence>
<evidence type="ECO:0000256" key="3">
    <source>
        <dbReference type="ARBA" id="ARBA00022692"/>
    </source>
</evidence>
<evidence type="ECO:0000256" key="5">
    <source>
        <dbReference type="ARBA" id="ARBA00023136"/>
    </source>
</evidence>
<sequence>MVDLVQFVLRCNYYYGRLIGVINFEIDLETGEPRLTRGATLWALAINLLTFSLVPLLISSRVWQVFLVHANSLHQYVFLLMIFFRVSCVIVTVLSRWWQRQRLVRLLRSYRRLTLKQPHVVRLWRRGVIAKGITSFLAESVHIILGLYGMRDMLTPTIALSVFLIYLIISWMNIILAQYFFSLLNVHGHYLLMNEELRRIVAETHLLELLDHGKSLRQLKYCALADRLDSVALLQSQLQSLVRRLTQIFGPQTLCIYITFNATLISGAYYAFSAIRYSVDIDWTSTQTILTLCGAILYMTDSHLTYSITSYVEIVYKEMSKIIAQYPTFAQDVDRRLITAFESLKMQLVSNPQKLSVMGLYNLERATALGIFSSLISHSLILIQYDIKHYNAS</sequence>
<dbReference type="Pfam" id="PF08395">
    <property type="entry name" value="7tm_7"/>
    <property type="match status" value="1"/>
</dbReference>
<keyword evidence="2 6" id="KW-1003">Cell membrane</keyword>
<feature type="transmembrane region" description="Helical" evidence="6">
    <location>
        <begin position="39"/>
        <end position="58"/>
    </location>
</feature>
<comment type="similarity">
    <text evidence="6">Belongs to the insect chemoreceptor superfamily. Gustatory receptor (GR) family.</text>
</comment>
<gene>
    <name evidence="7" type="ORF">AWZ03_010863</name>
</gene>
<dbReference type="GO" id="GO:0007165">
    <property type="term" value="P:signal transduction"/>
    <property type="evidence" value="ECO:0007669"/>
    <property type="project" value="UniProtKB-KW"/>
</dbReference>
<keyword evidence="3 6" id="KW-0812">Transmembrane</keyword>
<comment type="caution">
    <text evidence="7">The sequence shown here is derived from an EMBL/GenBank/DDBJ whole genome shotgun (WGS) entry which is preliminary data.</text>
</comment>
<organism evidence="7 8">
    <name type="scientific">Drosophila navojoa</name>
    <name type="common">Fruit fly</name>
    <dbReference type="NCBI Taxonomy" id="7232"/>
    <lineage>
        <taxon>Eukaryota</taxon>
        <taxon>Metazoa</taxon>
        <taxon>Ecdysozoa</taxon>
        <taxon>Arthropoda</taxon>
        <taxon>Hexapoda</taxon>
        <taxon>Insecta</taxon>
        <taxon>Pterygota</taxon>
        <taxon>Neoptera</taxon>
        <taxon>Endopterygota</taxon>
        <taxon>Diptera</taxon>
        <taxon>Brachycera</taxon>
        <taxon>Muscomorpha</taxon>
        <taxon>Ephydroidea</taxon>
        <taxon>Drosophilidae</taxon>
        <taxon>Drosophila</taxon>
    </lineage>
</organism>
<dbReference type="InterPro" id="IPR013604">
    <property type="entry name" value="7TM_chemorcpt"/>
</dbReference>
<reference evidence="7 8" key="1">
    <citation type="journal article" date="2019" name="J. Hered.">
        <title>An Improved Genome Assembly for Drosophila navojoa, the Basal Species in the mojavensis Cluster.</title>
        <authorList>
            <person name="Vanderlinde T."/>
            <person name="Dupim E.G."/>
            <person name="Nazario-Yepiz N.O."/>
            <person name="Carvalho A.B."/>
        </authorList>
    </citation>
    <scope>NUCLEOTIDE SEQUENCE [LARGE SCALE GENOMIC DNA]</scope>
    <source>
        <strain evidence="7">Navoj_Jal97</strain>
        <tissue evidence="7">Whole organism</tissue>
    </source>
</reference>
<keyword evidence="5 6" id="KW-0472">Membrane</keyword>